<dbReference type="InterPro" id="IPR011990">
    <property type="entry name" value="TPR-like_helical_dom_sf"/>
</dbReference>
<name>A0ABS2H9G1_9BACL</name>
<protein>
    <submittedName>
        <fullName evidence="2">Glycosyltransferase</fullName>
    </submittedName>
</protein>
<dbReference type="Proteomes" id="UP001516620">
    <property type="component" value="Unassembled WGS sequence"/>
</dbReference>
<evidence type="ECO:0000313" key="3">
    <source>
        <dbReference type="Proteomes" id="UP001516620"/>
    </source>
</evidence>
<sequence>MITISLCMIVKNEEARLPVCLTSVADLVDEIVIVDTGSSDRTQEVAADYGAKIFEFAWQDDFAAARNYAFSLASCDYILWLDADDVITEPNRIKFLQLKQELPSDIDAVLMKYVLREQEKTGEPLASTRRNRLVKRSRNYRWIGIVHEYLDVTEGKQMLTDISVTHRGVESHSGRNLQIIEHYLASGGMLEGRLRFHLACELADAGRYEEAVPHFAEFLLDPKANRDDLVLACARLSDCHGHLGHEREKLEMLLQTFQFEIPQPEICCAIGKCMEDRQEWTLAVYWYVQALQNANGSNWTAIVHAASRTWLPHSRLCLCYARLGHLGKAYEHNREALRYLPNDPGLLDNEKKLKLALDTASPQ</sequence>
<dbReference type="SUPFAM" id="SSF48452">
    <property type="entry name" value="TPR-like"/>
    <property type="match status" value="1"/>
</dbReference>
<evidence type="ECO:0000259" key="1">
    <source>
        <dbReference type="Pfam" id="PF00535"/>
    </source>
</evidence>
<dbReference type="InterPro" id="IPR001173">
    <property type="entry name" value="Glyco_trans_2-like"/>
</dbReference>
<dbReference type="Gene3D" id="3.90.550.10">
    <property type="entry name" value="Spore Coat Polysaccharide Biosynthesis Protein SpsA, Chain A"/>
    <property type="match status" value="1"/>
</dbReference>
<evidence type="ECO:0000313" key="2">
    <source>
        <dbReference type="EMBL" id="MBM6997361.1"/>
    </source>
</evidence>
<dbReference type="Pfam" id="PF00535">
    <property type="entry name" value="Glycos_transf_2"/>
    <property type="match status" value="1"/>
</dbReference>
<dbReference type="CDD" id="cd02511">
    <property type="entry name" value="Beta4Glucosyltransferase"/>
    <property type="match status" value="1"/>
</dbReference>
<comment type="caution">
    <text evidence="2">The sequence shown here is derived from an EMBL/GenBank/DDBJ whole genome shotgun (WGS) entry which is preliminary data.</text>
</comment>
<dbReference type="Gene3D" id="1.25.40.10">
    <property type="entry name" value="Tetratricopeptide repeat domain"/>
    <property type="match status" value="1"/>
</dbReference>
<gene>
    <name evidence="2" type="ORF">IM700_017010</name>
</gene>
<proteinExistence type="predicted"/>
<dbReference type="PANTHER" id="PTHR43630">
    <property type="entry name" value="POLY-BETA-1,6-N-ACETYL-D-GLUCOSAMINE SYNTHASE"/>
    <property type="match status" value="1"/>
</dbReference>
<accession>A0ABS2H9G1</accession>
<dbReference type="PANTHER" id="PTHR43630:SF2">
    <property type="entry name" value="GLYCOSYLTRANSFERASE"/>
    <property type="match status" value="1"/>
</dbReference>
<feature type="domain" description="Glycosyltransferase 2-like" evidence="1">
    <location>
        <begin position="5"/>
        <end position="137"/>
    </location>
</feature>
<dbReference type="SUPFAM" id="SSF53448">
    <property type="entry name" value="Nucleotide-diphospho-sugar transferases"/>
    <property type="match status" value="1"/>
</dbReference>
<dbReference type="InterPro" id="IPR029044">
    <property type="entry name" value="Nucleotide-diphossugar_trans"/>
</dbReference>
<reference evidence="2 3" key="1">
    <citation type="submission" date="2021-01" db="EMBL/GenBank/DDBJ databases">
        <title>Paenibacillus sp.nov. isolated from the rhizosphere soil of tomato plant.</title>
        <authorList>
            <person name="Thin K.K."/>
            <person name="Zhang X."/>
            <person name="He S."/>
        </authorList>
    </citation>
    <scope>NUCLEOTIDE SEQUENCE [LARGE SCALE GENOMIC DNA]</scope>
    <source>
        <strain evidence="2 3">DXFW5</strain>
    </source>
</reference>
<keyword evidence="3" id="KW-1185">Reference proteome</keyword>
<organism evidence="2 3">
    <name type="scientific">Paenibacillus rhizolycopersici</name>
    <dbReference type="NCBI Taxonomy" id="2780073"/>
    <lineage>
        <taxon>Bacteria</taxon>
        <taxon>Bacillati</taxon>
        <taxon>Bacillota</taxon>
        <taxon>Bacilli</taxon>
        <taxon>Bacillales</taxon>
        <taxon>Paenibacillaceae</taxon>
        <taxon>Paenibacillus</taxon>
    </lineage>
</organism>
<dbReference type="EMBL" id="JADCNN020000017">
    <property type="protein sequence ID" value="MBM6997361.1"/>
    <property type="molecule type" value="Genomic_DNA"/>
</dbReference>